<feature type="region of interest" description="Disordered" evidence="10">
    <location>
        <begin position="613"/>
        <end position="636"/>
    </location>
</feature>
<dbReference type="SUPFAM" id="SSF52402">
    <property type="entry name" value="Adenine nucleotide alpha hydrolases-like"/>
    <property type="match status" value="1"/>
</dbReference>
<dbReference type="CDD" id="cd00553">
    <property type="entry name" value="NAD_synthase"/>
    <property type="match status" value="1"/>
</dbReference>
<dbReference type="InterPro" id="IPR003010">
    <property type="entry name" value="C-N_Hydrolase"/>
</dbReference>
<feature type="binding site" evidence="7">
    <location>
        <position position="582"/>
    </location>
    <ligand>
        <name>deamido-NAD(+)</name>
        <dbReference type="ChEBI" id="CHEBI:58437"/>
        <note>ligand shared between two neighboring subunits</note>
    </ligand>
</feature>
<dbReference type="PIRSF" id="PIRSF006630">
    <property type="entry name" value="NADS_GAT"/>
    <property type="match status" value="1"/>
</dbReference>
<feature type="domain" description="CN hydrolase" evidence="11">
    <location>
        <begin position="4"/>
        <end position="267"/>
    </location>
</feature>
<evidence type="ECO:0000313" key="12">
    <source>
        <dbReference type="EMBL" id="UUI64410.1"/>
    </source>
</evidence>
<evidence type="ECO:0000256" key="4">
    <source>
        <dbReference type="ARBA" id="ARBA00022741"/>
    </source>
</evidence>
<evidence type="ECO:0000256" key="6">
    <source>
        <dbReference type="ARBA" id="ARBA00023027"/>
    </source>
</evidence>
<dbReference type="CDD" id="cd07570">
    <property type="entry name" value="GAT_Gln-NAD-synth"/>
    <property type="match status" value="1"/>
</dbReference>
<dbReference type="Gene3D" id="3.40.50.620">
    <property type="entry name" value="HUPs"/>
    <property type="match status" value="1"/>
</dbReference>
<dbReference type="NCBIfam" id="NF010588">
    <property type="entry name" value="PRK13981.1"/>
    <property type="match status" value="1"/>
</dbReference>
<dbReference type="RefSeq" id="WP_227565200.1">
    <property type="nucleotide sequence ID" value="NZ_CP101989.1"/>
</dbReference>
<feature type="binding site" evidence="7">
    <location>
        <position position="441"/>
    </location>
    <ligand>
        <name>ATP</name>
        <dbReference type="ChEBI" id="CHEBI:30616"/>
    </ligand>
</feature>
<comment type="catalytic activity">
    <reaction evidence="7 8">
        <text>deamido-NAD(+) + L-glutamine + ATP + H2O = L-glutamate + AMP + diphosphate + NAD(+) + H(+)</text>
        <dbReference type="Rhea" id="RHEA:24384"/>
        <dbReference type="ChEBI" id="CHEBI:15377"/>
        <dbReference type="ChEBI" id="CHEBI:15378"/>
        <dbReference type="ChEBI" id="CHEBI:29985"/>
        <dbReference type="ChEBI" id="CHEBI:30616"/>
        <dbReference type="ChEBI" id="CHEBI:33019"/>
        <dbReference type="ChEBI" id="CHEBI:57540"/>
        <dbReference type="ChEBI" id="CHEBI:58359"/>
        <dbReference type="ChEBI" id="CHEBI:58437"/>
        <dbReference type="ChEBI" id="CHEBI:456215"/>
        <dbReference type="EC" id="6.3.5.1"/>
    </reaction>
</comment>
<dbReference type="NCBIfam" id="TIGR00552">
    <property type="entry name" value="nadE"/>
    <property type="match status" value="1"/>
</dbReference>
<reference evidence="12 13" key="1">
    <citation type="submission" date="2022-07" db="EMBL/GenBank/DDBJ databases">
        <title>Novel species in genus cellulomonas.</title>
        <authorList>
            <person name="Ye L."/>
        </authorList>
    </citation>
    <scope>NUCLEOTIDE SEQUENCE [LARGE SCALE GENOMIC DNA]</scope>
    <source>
        <strain evidence="13">zg-Y908</strain>
    </source>
</reference>
<proteinExistence type="inferred from homology"/>
<dbReference type="GO" id="GO:0003952">
    <property type="term" value="F:NAD+ synthase (glutamine-hydrolyzing) activity"/>
    <property type="evidence" value="ECO:0007669"/>
    <property type="project" value="UniProtKB-EC"/>
</dbReference>
<feature type="binding site" evidence="7">
    <location>
        <position position="417"/>
    </location>
    <ligand>
        <name>deamido-NAD(+)</name>
        <dbReference type="ChEBI" id="CHEBI:58437"/>
        <note>ligand shared between two neighboring subunits</note>
    </ligand>
</feature>
<comment type="caution">
    <text evidence="7">Lacks conserved residue(s) required for the propagation of feature annotation.</text>
</comment>
<keyword evidence="13" id="KW-1185">Reference proteome</keyword>
<evidence type="ECO:0000256" key="5">
    <source>
        <dbReference type="ARBA" id="ARBA00022840"/>
    </source>
</evidence>
<keyword evidence="5 7" id="KW-0067">ATP-binding</keyword>
<dbReference type="Gene3D" id="3.60.110.10">
    <property type="entry name" value="Carbon-nitrogen hydrolase"/>
    <property type="match status" value="1"/>
</dbReference>
<comment type="similarity">
    <text evidence="2 7 8">In the C-terminal section; belongs to the NAD synthetase family.</text>
</comment>
<evidence type="ECO:0000256" key="2">
    <source>
        <dbReference type="ARBA" id="ARBA00007145"/>
    </source>
</evidence>
<protein>
    <recommendedName>
        <fullName evidence="7 8">Glutamine-dependent NAD(+) synthetase</fullName>
        <ecNumber evidence="7 8">6.3.5.1</ecNumber>
    </recommendedName>
    <alternativeName>
        <fullName evidence="7 8">NAD(+) synthase [glutamine-hydrolyzing]</fullName>
    </alternativeName>
</protein>
<dbReference type="InterPro" id="IPR022310">
    <property type="entry name" value="NAD/GMP_synthase"/>
</dbReference>
<dbReference type="PROSITE" id="PS50263">
    <property type="entry name" value="CN_HYDROLASE"/>
    <property type="match status" value="1"/>
</dbReference>
<evidence type="ECO:0000256" key="10">
    <source>
        <dbReference type="SAM" id="MobiDB-lite"/>
    </source>
</evidence>
<dbReference type="PANTHER" id="PTHR23090">
    <property type="entry name" value="NH 3 /GLUTAMINE-DEPENDENT NAD + SYNTHETASE"/>
    <property type="match status" value="1"/>
</dbReference>
<name>A0ABY5K365_9CELL</name>
<evidence type="ECO:0000256" key="3">
    <source>
        <dbReference type="ARBA" id="ARBA00022598"/>
    </source>
</evidence>
<gene>
    <name evidence="7" type="primary">nadE</name>
    <name evidence="12" type="ORF">NP075_14970</name>
</gene>
<evidence type="ECO:0000259" key="11">
    <source>
        <dbReference type="PROSITE" id="PS50263"/>
    </source>
</evidence>
<dbReference type="EMBL" id="CP101989">
    <property type="protein sequence ID" value="UUI64410.1"/>
    <property type="molecule type" value="Genomic_DNA"/>
</dbReference>
<feature type="binding site" evidence="7">
    <location>
        <position position="197"/>
    </location>
    <ligand>
        <name>L-glutamine</name>
        <dbReference type="ChEBI" id="CHEBI:58359"/>
    </ligand>
</feature>
<dbReference type="InterPro" id="IPR014729">
    <property type="entry name" value="Rossmann-like_a/b/a_fold"/>
</dbReference>
<evidence type="ECO:0000256" key="1">
    <source>
        <dbReference type="ARBA" id="ARBA00005188"/>
    </source>
</evidence>
<dbReference type="InterPro" id="IPR003694">
    <property type="entry name" value="NAD_synthase"/>
</dbReference>
<evidence type="ECO:0000313" key="13">
    <source>
        <dbReference type="Proteomes" id="UP001317322"/>
    </source>
</evidence>
<feature type="active site" description="Proton acceptor; for glutaminase activity" evidence="7">
    <location>
        <position position="44"/>
    </location>
</feature>
<keyword evidence="4 7" id="KW-0547">Nucleotide-binding</keyword>
<dbReference type="InterPro" id="IPR036526">
    <property type="entry name" value="C-N_Hydrolase_sf"/>
</dbReference>
<dbReference type="Proteomes" id="UP001317322">
    <property type="component" value="Chromosome"/>
</dbReference>
<keyword evidence="6 7" id="KW-0520">NAD</keyword>
<dbReference type="HAMAP" id="MF_02090">
    <property type="entry name" value="NadE_glutamine_dep"/>
    <property type="match status" value="1"/>
</dbReference>
<dbReference type="InterPro" id="IPR014445">
    <property type="entry name" value="Gln-dep_NAD_synthase"/>
</dbReference>
<feature type="active site" description="For glutaminase activity" evidence="7">
    <location>
        <position position="130"/>
    </location>
</feature>
<dbReference type="PANTHER" id="PTHR23090:SF9">
    <property type="entry name" value="GLUTAMINE-DEPENDENT NAD(+) SYNTHETASE"/>
    <property type="match status" value="1"/>
</dbReference>
<feature type="binding site" evidence="7">
    <location>
        <position position="136"/>
    </location>
    <ligand>
        <name>L-glutamine</name>
        <dbReference type="ChEBI" id="CHEBI:58359"/>
    </ligand>
</feature>
<evidence type="ECO:0000256" key="8">
    <source>
        <dbReference type="PIRNR" id="PIRNR006630"/>
    </source>
</evidence>
<organism evidence="12 13">
    <name type="scientific">Cellulomonas wangsupingiae</name>
    <dbReference type="NCBI Taxonomy" id="2968085"/>
    <lineage>
        <taxon>Bacteria</taxon>
        <taxon>Bacillati</taxon>
        <taxon>Actinomycetota</taxon>
        <taxon>Actinomycetes</taxon>
        <taxon>Micrococcales</taxon>
        <taxon>Cellulomonadaceae</taxon>
        <taxon>Cellulomonas</taxon>
    </lineage>
</organism>
<evidence type="ECO:0000256" key="7">
    <source>
        <dbReference type="HAMAP-Rule" id="MF_02090"/>
    </source>
</evidence>
<keyword evidence="3 7" id="KW-0436">Ligase</keyword>
<feature type="active site" description="Nucleophile; for glutaminase activity" evidence="7">
    <location>
        <position position="171"/>
    </location>
</feature>
<dbReference type="EC" id="6.3.5.1" evidence="7 8"/>
<accession>A0ABY5K365</accession>
<comment type="pathway">
    <text evidence="1 7 8">Cofactor biosynthesis; NAD(+) biosynthesis; NAD(+) from deamido-NAD(+) (L-Gln route): step 1/1.</text>
</comment>
<dbReference type="Pfam" id="PF02540">
    <property type="entry name" value="NAD_synthase"/>
    <property type="match status" value="1"/>
</dbReference>
<comment type="similarity">
    <text evidence="9">Belongs to the NAD synthetase family.</text>
</comment>
<evidence type="ECO:0000256" key="9">
    <source>
        <dbReference type="RuleBase" id="RU003811"/>
    </source>
</evidence>
<dbReference type="Pfam" id="PF00795">
    <property type="entry name" value="CN_hydrolase"/>
    <property type="match status" value="1"/>
</dbReference>
<feature type="binding site" evidence="7">
    <location>
        <position position="203"/>
    </location>
    <ligand>
        <name>L-glutamine</name>
        <dbReference type="ChEBI" id="CHEBI:58359"/>
    </ligand>
</feature>
<feature type="binding site" evidence="7">
    <location>
        <position position="446"/>
    </location>
    <ligand>
        <name>deamido-NAD(+)</name>
        <dbReference type="ChEBI" id="CHEBI:58437"/>
        <note>ligand shared between two neighboring subunits</note>
    </ligand>
</feature>
<sequence length="636" mass="67364">MTALRVALAQLPVRVGDMAGNAAAMAHAVSTAESLHADVVLTPEMAVCGYPVEDLLAEPEFVRAAMDATRQVARSTDRTVALLGAPWVTGCLPVAGGARPTGWMTDAQSRSLRNVAVVAQRGTVRGGHAKTLLPTYPVFDDARHFEAGARQQDLYQVQTPDGPVTFGVLVCEDVWSDELVQEMRRGGAQVVVVLNASPYHVGKQQLREATVAAAARNARVPIAYVNAVGGQDELVFDGGSFAVDGDGDVIARARSFETDLITVDLPVAPEVDPGRSWDVVDLGATHTRRCTLPAPPLTAPREVDDEVYTALVTGFRDYCTRVGLPKVVLGLSGGIDSALAATIAVDALGPDAVWGIGMPGPYSSDGSVTDARALTENLGIRFDVVPITDAHLEREQVLARLLTDRTGDTGHPVAWENLQARLRGTTLMTIANATGALVCTTGNRSESAVGYFTLYGDSCGTAPNPLGDLLKTTVTMKDGAVLPGVYGLAQWRNDRADAAGLVPPIPVSTITKPASAELAPGQQDSDSLPEYPVLDRLLLAFLEDHASAGELADTLVADGWDRQVAASTVNRVLTLVDRSEFKRRQVPIRIKISTLSFGRDRRMPLANHWSHATAEPRPGELQPTGSVPDVGVPGAP</sequence>
<dbReference type="SUPFAM" id="SSF56317">
    <property type="entry name" value="Carbon-nitrogen hydrolase"/>
    <property type="match status" value="1"/>
</dbReference>
<comment type="function">
    <text evidence="7">Catalyzes the ATP-dependent amidation of deamido-NAD to form NAD. Uses L-glutamine as a nitrogen source.</text>
</comment>
<feature type="binding site" evidence="7">
    <location>
        <begin position="330"/>
        <end position="337"/>
    </location>
    <ligand>
        <name>ATP</name>
        <dbReference type="ChEBI" id="CHEBI:30616"/>
    </ligand>
</feature>